<evidence type="ECO:0000259" key="4">
    <source>
        <dbReference type="Pfam" id="PF00174"/>
    </source>
</evidence>
<evidence type="ECO:0000256" key="1">
    <source>
        <dbReference type="SAM" id="MobiDB-lite"/>
    </source>
</evidence>
<dbReference type="STRING" id="501010.NOSIN_21590"/>
<keyword evidence="2" id="KW-0472">Membrane</keyword>
<organism evidence="5 6">
    <name type="scientific">Nocardiopsis sinuspersici</name>
    <dbReference type="NCBI Taxonomy" id="501010"/>
    <lineage>
        <taxon>Bacteria</taxon>
        <taxon>Bacillati</taxon>
        <taxon>Actinomycetota</taxon>
        <taxon>Actinomycetes</taxon>
        <taxon>Streptosporangiales</taxon>
        <taxon>Nocardiopsidaceae</taxon>
        <taxon>Nocardiopsis</taxon>
    </lineage>
</organism>
<accession>A0A1V3C5P8</accession>
<keyword evidence="3" id="KW-0732">Signal</keyword>
<dbReference type="PANTHER" id="PTHR19372:SF7">
    <property type="entry name" value="SULFITE OXIDASE, MITOCHONDRIAL"/>
    <property type="match status" value="1"/>
</dbReference>
<feature type="signal peptide" evidence="3">
    <location>
        <begin position="1"/>
        <end position="28"/>
    </location>
</feature>
<gene>
    <name evidence="5" type="ORF">NOSIN_21590</name>
</gene>
<dbReference type="Proteomes" id="UP000189004">
    <property type="component" value="Unassembled WGS sequence"/>
</dbReference>
<sequence length="539" mass="55236">MSDTSRSTRRGPAAVAGLVAAASALAVAEAAAVALSRPTSTPLLAVGDTVVDLTPLPVKQFAVDTFGTADKPALLIGTAVLLALAAALVGAAAGRRRTVGLVGIAAFAAVGLASVLTRPGSGPLDALPTLAGAAACAGVLLWLLGAASERGGSPRAADGAAPSPTPSTGDREDAPAGFDRRRFALLAGAAAAASAGTGIGARLLTASAPAAGLTPGNAVLPRPGDRAAPLPDGADLELDGLAPFFTPNADFYRIDTALSVPRVDASTWSLRVHGLGVGRERVITYAELLDRPDLRERDITLACVSNPVGGSYIGNARWIGVPLASLLAESGVRSPADGGPADQLVSRSQDGMAIGTPVADVMDGREAMLAVGMNGRPLPYEHGFPVRMVVPGLYGYVSACKWITEIELTTFDAFDAYWVPRGWSARGPVKTQSRVDTPRDGADLGRGRTTVAGVAWAQHTGVDRVEVSVDGGPWTEARLAEEDTVDTWRQWVLDWDAGPGEHRIAVRATDRDGHTQTSDQAPPAPDGATGHHTVTVTVA</sequence>
<dbReference type="AlphaFoldDB" id="A0A1V3C5P8"/>
<dbReference type="InterPro" id="IPR014756">
    <property type="entry name" value="Ig_E-set"/>
</dbReference>
<dbReference type="SUPFAM" id="SSF56524">
    <property type="entry name" value="Oxidoreductase molybdopterin-binding domain"/>
    <property type="match status" value="1"/>
</dbReference>
<proteinExistence type="predicted"/>
<keyword evidence="2" id="KW-1133">Transmembrane helix</keyword>
<evidence type="ECO:0000256" key="2">
    <source>
        <dbReference type="SAM" id="Phobius"/>
    </source>
</evidence>
<dbReference type="Pfam" id="PF00174">
    <property type="entry name" value="Oxidored_molyb"/>
    <property type="match status" value="1"/>
</dbReference>
<feature type="transmembrane region" description="Helical" evidence="2">
    <location>
        <begin position="99"/>
        <end position="117"/>
    </location>
</feature>
<dbReference type="GO" id="GO:0008482">
    <property type="term" value="F:sulfite oxidase activity"/>
    <property type="evidence" value="ECO:0007669"/>
    <property type="project" value="TreeGrafter"/>
</dbReference>
<reference evidence="6" key="1">
    <citation type="submission" date="2016-08" db="EMBL/GenBank/DDBJ databases">
        <authorList>
            <person name="Tokovenko B."/>
            <person name="Kalinowski J."/>
        </authorList>
    </citation>
    <scope>NUCLEOTIDE SEQUENCE [LARGE SCALE GENOMIC DNA]</scope>
    <source>
        <strain evidence="6">UTMC102</strain>
    </source>
</reference>
<dbReference type="OrthoDB" id="9795587at2"/>
<name>A0A1V3C5P8_9ACTN</name>
<dbReference type="GO" id="GO:0006790">
    <property type="term" value="P:sulfur compound metabolic process"/>
    <property type="evidence" value="ECO:0007669"/>
    <property type="project" value="TreeGrafter"/>
</dbReference>
<comment type="caution">
    <text evidence="5">The sequence shown here is derived from an EMBL/GenBank/DDBJ whole genome shotgun (WGS) entry which is preliminary data.</text>
</comment>
<dbReference type="InterPro" id="IPR000572">
    <property type="entry name" value="OxRdtase_Mopterin-bd_dom"/>
</dbReference>
<evidence type="ECO:0000256" key="3">
    <source>
        <dbReference type="SAM" id="SignalP"/>
    </source>
</evidence>
<dbReference type="EMBL" id="MCOK01000001">
    <property type="protein sequence ID" value="OOC56097.1"/>
    <property type="molecule type" value="Genomic_DNA"/>
</dbReference>
<feature type="transmembrane region" description="Helical" evidence="2">
    <location>
        <begin position="73"/>
        <end position="92"/>
    </location>
</feature>
<dbReference type="PANTHER" id="PTHR19372">
    <property type="entry name" value="SULFITE REDUCTASE"/>
    <property type="match status" value="1"/>
</dbReference>
<dbReference type="InterPro" id="IPR036374">
    <property type="entry name" value="OxRdtase_Mopterin-bd_sf"/>
</dbReference>
<feature type="transmembrane region" description="Helical" evidence="2">
    <location>
        <begin position="129"/>
        <end position="147"/>
    </location>
</feature>
<dbReference type="GO" id="GO:0043546">
    <property type="term" value="F:molybdopterin cofactor binding"/>
    <property type="evidence" value="ECO:0007669"/>
    <property type="project" value="TreeGrafter"/>
</dbReference>
<feature type="region of interest" description="Disordered" evidence="1">
    <location>
        <begin position="508"/>
        <end position="539"/>
    </location>
</feature>
<keyword evidence="2" id="KW-0812">Transmembrane</keyword>
<dbReference type="Gene3D" id="2.60.40.650">
    <property type="match status" value="1"/>
</dbReference>
<dbReference type="SUPFAM" id="SSF81296">
    <property type="entry name" value="E set domains"/>
    <property type="match status" value="1"/>
</dbReference>
<feature type="region of interest" description="Disordered" evidence="1">
    <location>
        <begin position="153"/>
        <end position="174"/>
    </location>
</feature>
<dbReference type="RefSeq" id="WP_077692532.1">
    <property type="nucleotide sequence ID" value="NZ_MCOK01000001.1"/>
</dbReference>
<dbReference type="Gene3D" id="3.90.420.10">
    <property type="entry name" value="Oxidoreductase, molybdopterin-binding domain"/>
    <property type="match status" value="1"/>
</dbReference>
<feature type="chain" id="PRO_5039273507" evidence="3">
    <location>
        <begin position="29"/>
        <end position="539"/>
    </location>
</feature>
<evidence type="ECO:0000313" key="6">
    <source>
        <dbReference type="Proteomes" id="UP000189004"/>
    </source>
</evidence>
<protein>
    <submittedName>
        <fullName evidence="5">Molybdopterin-binding oxidoreductase</fullName>
    </submittedName>
</protein>
<feature type="compositionally biased region" description="Low complexity" evidence="1">
    <location>
        <begin position="527"/>
        <end position="539"/>
    </location>
</feature>
<dbReference type="PRINTS" id="PR00407">
    <property type="entry name" value="EUMOPTERIN"/>
</dbReference>
<dbReference type="GO" id="GO:0020037">
    <property type="term" value="F:heme binding"/>
    <property type="evidence" value="ECO:0007669"/>
    <property type="project" value="TreeGrafter"/>
</dbReference>
<feature type="domain" description="Oxidoreductase molybdopterin-binding" evidence="4">
    <location>
        <begin position="258"/>
        <end position="418"/>
    </location>
</feature>
<dbReference type="InterPro" id="IPR008335">
    <property type="entry name" value="Mopterin_OxRdtase_euk"/>
</dbReference>
<evidence type="ECO:0000313" key="5">
    <source>
        <dbReference type="EMBL" id="OOC56097.1"/>
    </source>
</evidence>
<keyword evidence="6" id="KW-1185">Reference proteome</keyword>